<feature type="compositionally biased region" description="Polar residues" evidence="2">
    <location>
        <begin position="38"/>
        <end position="55"/>
    </location>
</feature>
<reference evidence="3" key="1">
    <citation type="submission" date="2021-01" db="EMBL/GenBank/DDBJ databases">
        <authorList>
            <person name="Kaushik A."/>
        </authorList>
    </citation>
    <scope>NUCLEOTIDE SEQUENCE</scope>
    <source>
        <strain evidence="3">AG1-1C</strain>
    </source>
</reference>
<evidence type="ECO:0000256" key="2">
    <source>
        <dbReference type="SAM" id="MobiDB-lite"/>
    </source>
</evidence>
<dbReference type="InterPro" id="IPR001202">
    <property type="entry name" value="WW_dom"/>
</dbReference>
<dbReference type="CDD" id="cd00201">
    <property type="entry name" value="WW"/>
    <property type="match status" value="1"/>
</dbReference>
<name>A0A8H2W7E4_9AGAM</name>
<dbReference type="EMBL" id="CAJMWS010000044">
    <property type="protein sequence ID" value="CAE6347408.1"/>
    <property type="molecule type" value="Genomic_DNA"/>
</dbReference>
<dbReference type="OrthoDB" id="2789670at2759"/>
<proteinExistence type="predicted"/>
<organism evidence="3 4">
    <name type="scientific">Rhizoctonia solani</name>
    <dbReference type="NCBI Taxonomy" id="456999"/>
    <lineage>
        <taxon>Eukaryota</taxon>
        <taxon>Fungi</taxon>
        <taxon>Dikarya</taxon>
        <taxon>Basidiomycota</taxon>
        <taxon>Agaricomycotina</taxon>
        <taxon>Agaricomycetes</taxon>
        <taxon>Cantharellales</taxon>
        <taxon>Ceratobasidiaceae</taxon>
        <taxon>Rhizoctonia</taxon>
    </lineage>
</organism>
<keyword evidence="1" id="KW-0175">Coiled coil</keyword>
<evidence type="ECO:0008006" key="5">
    <source>
        <dbReference type="Google" id="ProtNLM"/>
    </source>
</evidence>
<feature type="coiled-coil region" evidence="1">
    <location>
        <begin position="438"/>
        <end position="491"/>
    </location>
</feature>
<evidence type="ECO:0000313" key="3">
    <source>
        <dbReference type="EMBL" id="CAE6347408.1"/>
    </source>
</evidence>
<gene>
    <name evidence="3" type="ORF">RDB_LOCUS7899</name>
</gene>
<accession>A0A8H2W7E4</accession>
<feature type="region of interest" description="Disordered" evidence="2">
    <location>
        <begin position="37"/>
        <end position="56"/>
    </location>
</feature>
<evidence type="ECO:0000313" key="4">
    <source>
        <dbReference type="Proteomes" id="UP000663846"/>
    </source>
</evidence>
<dbReference type="AlphaFoldDB" id="A0A8H2W7E4"/>
<sequence length="495" mass="56337">MSHPSPFVDNSRLWEVLPSQTNRYDDVFAGSRGARTVINGSQPASNTDSDPQTQRHAVPDGWVEYIHPVEGRPYYYNSELRVMTESHLHHLHRLSITEEWYTVFQELRNRTLPDAATFDVFLNCDDRNTCRYYMIDHANSTICWLRDLQTSDIGLPDIRSELGLRARLSEEYWIHVEYFPKNENYLDTTLSELRRILAPCMLDHMTSEGSTSPITKAEYESYLLSLNQAAESGHILLLNWSIARIMGLLAPRQNRNRYRQCEARTDRSIAVVGATYHLRSEGYRSGDVSSISTGTRLVNNISTPLVGSWSSNVWGSVGRQITNGLKTAINGIGVLPGVLYLEAFERRNALEDQRTRFQTHLGALSDILRSYTGGTSYGQPGLNLPFNRGTLELQSLSCSIVPDYERSMLICGASFIDSVRQTLDERSRTPTSIPYSRFLNAEERQRQLEEAIESASNRTSEFLVNLAMRHESVLERKLWELSKRIQALEDKLSGV</sequence>
<comment type="caution">
    <text evidence="3">The sequence shown here is derived from an EMBL/GenBank/DDBJ whole genome shotgun (WGS) entry which is preliminary data.</text>
</comment>
<dbReference type="Proteomes" id="UP000663846">
    <property type="component" value="Unassembled WGS sequence"/>
</dbReference>
<protein>
    <recommendedName>
        <fullName evidence="5">WW domain-containing protein</fullName>
    </recommendedName>
</protein>
<evidence type="ECO:0000256" key="1">
    <source>
        <dbReference type="SAM" id="Coils"/>
    </source>
</evidence>